<organism evidence="2 3">
    <name type="scientific">Pseudonocardia aurantiaca</name>
    <dbReference type="NCBI Taxonomy" id="75290"/>
    <lineage>
        <taxon>Bacteria</taxon>
        <taxon>Bacillati</taxon>
        <taxon>Actinomycetota</taxon>
        <taxon>Actinomycetes</taxon>
        <taxon>Pseudonocardiales</taxon>
        <taxon>Pseudonocardiaceae</taxon>
        <taxon>Pseudonocardia</taxon>
    </lineage>
</organism>
<name>A0ABW4FTF5_9PSEU</name>
<keyword evidence="3" id="KW-1185">Reference proteome</keyword>
<sequence>MRELLILVAIGLGTYAMRAVFLLGVRAEPSPAMARLLAHVGPAVLAAITLPALVAPRGEVSVAESLPALGAAAVAWIVWRRTRSLPGALFGGLGSWWLVGWALAAL</sequence>
<dbReference type="RefSeq" id="WP_343984577.1">
    <property type="nucleotide sequence ID" value="NZ_BAAAJG010000025.1"/>
</dbReference>
<dbReference type="InterPro" id="IPR008407">
    <property type="entry name" value="Brnchd-chn_aa_trnsp_AzlD"/>
</dbReference>
<evidence type="ECO:0000313" key="3">
    <source>
        <dbReference type="Proteomes" id="UP001597145"/>
    </source>
</evidence>
<reference evidence="3" key="1">
    <citation type="journal article" date="2019" name="Int. J. Syst. Evol. Microbiol.">
        <title>The Global Catalogue of Microorganisms (GCM) 10K type strain sequencing project: providing services to taxonomists for standard genome sequencing and annotation.</title>
        <authorList>
            <consortium name="The Broad Institute Genomics Platform"/>
            <consortium name="The Broad Institute Genome Sequencing Center for Infectious Disease"/>
            <person name="Wu L."/>
            <person name="Ma J."/>
        </authorList>
    </citation>
    <scope>NUCLEOTIDE SEQUENCE [LARGE SCALE GENOMIC DNA]</scope>
    <source>
        <strain evidence="3">JCM 12165</strain>
    </source>
</reference>
<dbReference type="Pfam" id="PF05437">
    <property type="entry name" value="AzlD"/>
    <property type="match status" value="1"/>
</dbReference>
<accession>A0ABW4FTF5</accession>
<keyword evidence="1" id="KW-1133">Transmembrane helix</keyword>
<gene>
    <name evidence="2" type="ORF">ACFSCY_26020</name>
</gene>
<protein>
    <submittedName>
        <fullName evidence="2">AzlD domain-containing protein</fullName>
    </submittedName>
</protein>
<dbReference type="EMBL" id="JBHUCP010000022">
    <property type="protein sequence ID" value="MFD1532886.1"/>
    <property type="molecule type" value="Genomic_DNA"/>
</dbReference>
<keyword evidence="1" id="KW-0472">Membrane</keyword>
<proteinExistence type="predicted"/>
<comment type="caution">
    <text evidence="2">The sequence shown here is derived from an EMBL/GenBank/DDBJ whole genome shotgun (WGS) entry which is preliminary data.</text>
</comment>
<dbReference type="Proteomes" id="UP001597145">
    <property type="component" value="Unassembled WGS sequence"/>
</dbReference>
<evidence type="ECO:0000256" key="1">
    <source>
        <dbReference type="SAM" id="Phobius"/>
    </source>
</evidence>
<evidence type="ECO:0000313" key="2">
    <source>
        <dbReference type="EMBL" id="MFD1532886.1"/>
    </source>
</evidence>
<keyword evidence="1" id="KW-0812">Transmembrane</keyword>
<feature type="transmembrane region" description="Helical" evidence="1">
    <location>
        <begin position="32"/>
        <end position="54"/>
    </location>
</feature>
<feature type="transmembrane region" description="Helical" evidence="1">
    <location>
        <begin position="85"/>
        <end position="104"/>
    </location>
</feature>
<feature type="transmembrane region" description="Helical" evidence="1">
    <location>
        <begin position="61"/>
        <end position="79"/>
    </location>
</feature>